<keyword evidence="2" id="KW-0521">NADP</keyword>
<dbReference type="InterPro" id="IPR002347">
    <property type="entry name" value="SDR_fam"/>
</dbReference>
<dbReference type="GO" id="GO:0016616">
    <property type="term" value="F:oxidoreductase activity, acting on the CH-OH group of donors, NAD or NADP as acceptor"/>
    <property type="evidence" value="ECO:0007669"/>
    <property type="project" value="TreeGrafter"/>
</dbReference>
<keyword evidence="7" id="KW-1185">Reference proteome</keyword>
<dbReference type="PROSITE" id="PS00061">
    <property type="entry name" value="ADH_SHORT"/>
    <property type="match status" value="1"/>
</dbReference>
<dbReference type="InterPro" id="IPR036291">
    <property type="entry name" value="NAD(P)-bd_dom_sf"/>
</dbReference>
<dbReference type="PANTHER" id="PTHR44229">
    <property type="entry name" value="15-HYDROXYPROSTAGLANDIN DEHYDROGENASE [NAD(+)]"/>
    <property type="match status" value="1"/>
</dbReference>
<evidence type="ECO:0000256" key="3">
    <source>
        <dbReference type="ARBA" id="ARBA00023002"/>
    </source>
</evidence>
<evidence type="ECO:0000256" key="4">
    <source>
        <dbReference type="RuleBase" id="RU000363"/>
    </source>
</evidence>
<dbReference type="PANTHER" id="PTHR44229:SF4">
    <property type="entry name" value="15-HYDROXYPROSTAGLANDIN DEHYDROGENASE [NAD(+)]"/>
    <property type="match status" value="1"/>
</dbReference>
<dbReference type="PRINTS" id="PR00081">
    <property type="entry name" value="GDHRDH"/>
</dbReference>
<gene>
    <name evidence="6" type="ORF">IFR04_006450</name>
</gene>
<evidence type="ECO:0000256" key="2">
    <source>
        <dbReference type="ARBA" id="ARBA00022857"/>
    </source>
</evidence>
<evidence type="ECO:0000313" key="6">
    <source>
        <dbReference type="EMBL" id="KAG4420434.1"/>
    </source>
</evidence>
<reference evidence="6" key="1">
    <citation type="submission" date="2021-02" db="EMBL/GenBank/DDBJ databases">
        <title>Genome sequence Cadophora malorum strain M34.</title>
        <authorList>
            <person name="Stefanovic E."/>
            <person name="Vu D."/>
            <person name="Scully C."/>
            <person name="Dijksterhuis J."/>
            <person name="Roader J."/>
            <person name="Houbraken J."/>
        </authorList>
    </citation>
    <scope>NUCLEOTIDE SEQUENCE</scope>
    <source>
        <strain evidence="6">M34</strain>
    </source>
</reference>
<dbReference type="GO" id="GO:0005737">
    <property type="term" value="C:cytoplasm"/>
    <property type="evidence" value="ECO:0007669"/>
    <property type="project" value="TreeGrafter"/>
</dbReference>
<dbReference type="AlphaFoldDB" id="A0A8H7WBC9"/>
<sequence>MAMNVTGKTAIVTGAGSGINLCFAIKLLDKGCNVVFADLALRPEAEAVVSKYPLTSSGAKAVFQQTDVTDWAQLDRMFAVAFEHFGGADIVCPGAGVYEPPFSNFWHPPGSPPSRDDPSTSRYALLDINLTHPIRVTQLAISHFLAQKKPGSIPHITSVAGQAPFFPTPVYVATKHAISGFVRSLARLETPPSDSKLPKIRVTAVAPARILTPLWTDNPDKMKMVGDQPGWVTPEDVAQVMMDLVEGEKNIGGTILEVGSTVRRVEPYDDPGPRGGGNFVENDPGYEDDMWSQLKKQLDGE</sequence>
<keyword evidence="3" id="KW-0560">Oxidoreductase</keyword>
<dbReference type="PRINTS" id="PR00080">
    <property type="entry name" value="SDRFAMILY"/>
</dbReference>
<evidence type="ECO:0000256" key="5">
    <source>
        <dbReference type="SAM" id="MobiDB-lite"/>
    </source>
</evidence>
<evidence type="ECO:0000256" key="1">
    <source>
        <dbReference type="ARBA" id="ARBA00006484"/>
    </source>
</evidence>
<dbReference type="SUPFAM" id="SSF51735">
    <property type="entry name" value="NAD(P)-binding Rossmann-fold domains"/>
    <property type="match status" value="1"/>
</dbReference>
<organism evidence="6 7">
    <name type="scientific">Cadophora malorum</name>
    <dbReference type="NCBI Taxonomy" id="108018"/>
    <lineage>
        <taxon>Eukaryota</taxon>
        <taxon>Fungi</taxon>
        <taxon>Dikarya</taxon>
        <taxon>Ascomycota</taxon>
        <taxon>Pezizomycotina</taxon>
        <taxon>Leotiomycetes</taxon>
        <taxon>Helotiales</taxon>
        <taxon>Ploettnerulaceae</taxon>
        <taxon>Cadophora</taxon>
    </lineage>
</organism>
<proteinExistence type="inferred from homology"/>
<comment type="similarity">
    <text evidence="1 4">Belongs to the short-chain dehydrogenases/reductases (SDR) family.</text>
</comment>
<dbReference type="EMBL" id="JAFJYH010000084">
    <property type="protein sequence ID" value="KAG4420434.1"/>
    <property type="molecule type" value="Genomic_DNA"/>
</dbReference>
<feature type="region of interest" description="Disordered" evidence="5">
    <location>
        <begin position="266"/>
        <end position="301"/>
    </location>
</feature>
<dbReference type="FunFam" id="3.40.50.720:FF:000643">
    <property type="entry name" value="Short chain dehydrogenase/reductase family oxidoreductase, putative"/>
    <property type="match status" value="1"/>
</dbReference>
<protein>
    <submittedName>
        <fullName evidence="6">Uncharacterized protein</fullName>
    </submittedName>
</protein>
<evidence type="ECO:0000313" key="7">
    <source>
        <dbReference type="Proteomes" id="UP000664132"/>
    </source>
</evidence>
<dbReference type="InterPro" id="IPR020904">
    <property type="entry name" value="Sc_DH/Rdtase_CS"/>
</dbReference>
<dbReference type="Proteomes" id="UP000664132">
    <property type="component" value="Unassembled WGS sequence"/>
</dbReference>
<name>A0A8H7WBC9_9HELO</name>
<dbReference type="Gene3D" id="3.40.50.720">
    <property type="entry name" value="NAD(P)-binding Rossmann-like Domain"/>
    <property type="match status" value="1"/>
</dbReference>
<dbReference type="Pfam" id="PF00106">
    <property type="entry name" value="adh_short"/>
    <property type="match status" value="1"/>
</dbReference>
<accession>A0A8H7WBC9</accession>
<comment type="caution">
    <text evidence="6">The sequence shown here is derived from an EMBL/GenBank/DDBJ whole genome shotgun (WGS) entry which is preliminary data.</text>
</comment>
<dbReference type="OrthoDB" id="37659at2759"/>